<protein>
    <recommendedName>
        <fullName evidence="5">Periplasmic protein</fullName>
    </recommendedName>
</protein>
<reference evidence="4" key="1">
    <citation type="submission" date="2017-09" db="EMBL/GenBank/DDBJ databases">
        <title>The complete genome of Sulfurospirillum sp. JPD-1.</title>
        <authorList>
            <person name="Goris T."/>
        </authorList>
    </citation>
    <scope>NUCLEOTIDE SEQUENCE [LARGE SCALE GENOMIC DNA]</scope>
    <source>
        <strain evidence="4">JPD-1</strain>
    </source>
</reference>
<feature type="region of interest" description="Disordered" evidence="1">
    <location>
        <begin position="151"/>
        <end position="198"/>
    </location>
</feature>
<evidence type="ECO:0000313" key="4">
    <source>
        <dbReference type="Proteomes" id="UP000217349"/>
    </source>
</evidence>
<evidence type="ECO:0008006" key="5">
    <source>
        <dbReference type="Google" id="ProtNLM"/>
    </source>
</evidence>
<keyword evidence="2" id="KW-0732">Signal</keyword>
<feature type="chain" id="PRO_5013194256" description="Periplasmic protein" evidence="2">
    <location>
        <begin position="23"/>
        <end position="198"/>
    </location>
</feature>
<dbReference type="RefSeq" id="WP_096045668.1">
    <property type="nucleotide sequence ID" value="NZ_CP023275.1"/>
</dbReference>
<sequence>MKLQRLFLMGIGVLISASSLFAADFDWMVSLNMRSHEDPYGYRYSLVDRFGVREPDVMVILSSVYDPADAYMIFRLAELTGRPPEYILRVYHERRHRGWGDIAYFLGIRPDAVEYIELRERYDTRYIYHPRGHYEDRRDMPVRRVYVEPRHYERQPEPQHYEHQPEHRDYDRNERKDHNSQHRDKGDDDRRDDGRDRR</sequence>
<evidence type="ECO:0000256" key="2">
    <source>
        <dbReference type="SAM" id="SignalP"/>
    </source>
</evidence>
<evidence type="ECO:0000256" key="1">
    <source>
        <dbReference type="SAM" id="MobiDB-lite"/>
    </source>
</evidence>
<organism evidence="3 4">
    <name type="scientific">Sulfurospirillum diekertiae</name>
    <dbReference type="NCBI Taxonomy" id="1854492"/>
    <lineage>
        <taxon>Bacteria</taxon>
        <taxon>Pseudomonadati</taxon>
        <taxon>Campylobacterota</taxon>
        <taxon>Epsilonproteobacteria</taxon>
        <taxon>Campylobacterales</taxon>
        <taxon>Sulfurospirillaceae</taxon>
        <taxon>Sulfurospirillum</taxon>
    </lineage>
</organism>
<evidence type="ECO:0000313" key="3">
    <source>
        <dbReference type="EMBL" id="ATB68446.1"/>
    </source>
</evidence>
<dbReference type="EMBL" id="CP023275">
    <property type="protein sequence ID" value="ATB68446.1"/>
    <property type="molecule type" value="Genomic_DNA"/>
</dbReference>
<name>A0A290HRK0_9BACT</name>
<accession>A0A290HRK0</accession>
<dbReference type="KEGG" id="sulj:SJPD1_0317"/>
<dbReference type="OrthoDB" id="5471509at2"/>
<proteinExistence type="predicted"/>
<dbReference type="AlphaFoldDB" id="A0A290HRK0"/>
<gene>
    <name evidence="3" type="ORF">SJPD1_0317</name>
</gene>
<feature type="signal peptide" evidence="2">
    <location>
        <begin position="1"/>
        <end position="22"/>
    </location>
</feature>
<dbReference type="Proteomes" id="UP000217349">
    <property type="component" value="Chromosome"/>
</dbReference>